<dbReference type="PANTHER" id="PTHR43591:SF24">
    <property type="entry name" value="2-METHOXY-6-POLYPRENYL-1,4-BENZOQUINOL METHYLASE, MITOCHONDRIAL"/>
    <property type="match status" value="1"/>
</dbReference>
<protein>
    <recommendedName>
        <fullName evidence="8">Methyltransferase domain-containing protein</fullName>
    </recommendedName>
</protein>
<evidence type="ECO:0000313" key="6">
    <source>
        <dbReference type="EMBL" id="KZD04867.1"/>
    </source>
</evidence>
<dbReference type="PROSITE" id="PS51608">
    <property type="entry name" value="SAM_MT_UBIE"/>
    <property type="match status" value="1"/>
</dbReference>
<evidence type="ECO:0000256" key="5">
    <source>
        <dbReference type="SAM" id="MobiDB-lite"/>
    </source>
</evidence>
<dbReference type="Pfam" id="PF01209">
    <property type="entry name" value="Ubie_methyltran"/>
    <property type="match status" value="1"/>
</dbReference>
<dbReference type="STRING" id="580166.AUP43_12045"/>
<dbReference type="EMBL" id="LPXN01000134">
    <property type="protein sequence ID" value="KZD04867.1"/>
    <property type="molecule type" value="Genomic_DNA"/>
</dbReference>
<dbReference type="Proteomes" id="UP000076400">
    <property type="component" value="Unassembled WGS sequence"/>
</dbReference>
<evidence type="ECO:0000313" key="7">
    <source>
        <dbReference type="Proteomes" id="UP000076400"/>
    </source>
</evidence>
<gene>
    <name evidence="6" type="ORF">AUP43_12045</name>
</gene>
<dbReference type="SUPFAM" id="SSF53335">
    <property type="entry name" value="S-adenosyl-L-methionine-dependent methyltransferases"/>
    <property type="match status" value="1"/>
</dbReference>
<keyword evidence="4" id="KW-0949">S-adenosyl-L-methionine</keyword>
<dbReference type="RefSeq" id="WP_067558353.1">
    <property type="nucleotide sequence ID" value="NZ_LPXN01000134.1"/>
</dbReference>
<feature type="compositionally biased region" description="Polar residues" evidence="5">
    <location>
        <begin position="1"/>
        <end position="16"/>
    </location>
</feature>
<evidence type="ECO:0000256" key="2">
    <source>
        <dbReference type="ARBA" id="ARBA00022603"/>
    </source>
</evidence>
<dbReference type="InterPro" id="IPR029063">
    <property type="entry name" value="SAM-dependent_MTases_sf"/>
</dbReference>
<keyword evidence="7" id="KW-1185">Reference proteome</keyword>
<dbReference type="GO" id="GO:0032259">
    <property type="term" value="P:methylation"/>
    <property type="evidence" value="ECO:0007669"/>
    <property type="project" value="UniProtKB-KW"/>
</dbReference>
<dbReference type="Gene3D" id="3.40.50.150">
    <property type="entry name" value="Vaccinia Virus protein VP39"/>
    <property type="match status" value="1"/>
</dbReference>
<evidence type="ECO:0000256" key="4">
    <source>
        <dbReference type="ARBA" id="ARBA00022691"/>
    </source>
</evidence>
<evidence type="ECO:0000256" key="1">
    <source>
        <dbReference type="ARBA" id="ARBA00022428"/>
    </source>
</evidence>
<reference evidence="6 7" key="1">
    <citation type="submission" date="2015-12" db="EMBL/GenBank/DDBJ databases">
        <title>Genome sequence of Oceanibaculum pacificum MCCC 1A02656.</title>
        <authorList>
            <person name="Lu L."/>
            <person name="Lai Q."/>
            <person name="Shao Z."/>
            <person name="Qian P."/>
        </authorList>
    </citation>
    <scope>NUCLEOTIDE SEQUENCE [LARGE SCALE GENOMIC DNA]</scope>
    <source>
        <strain evidence="6 7">MCCC 1A02656</strain>
    </source>
</reference>
<accession>A0A154VU84</accession>
<dbReference type="GO" id="GO:0008168">
    <property type="term" value="F:methyltransferase activity"/>
    <property type="evidence" value="ECO:0007669"/>
    <property type="project" value="UniProtKB-KW"/>
</dbReference>
<dbReference type="GO" id="GO:0009234">
    <property type="term" value="P:menaquinone biosynthetic process"/>
    <property type="evidence" value="ECO:0007669"/>
    <property type="project" value="UniProtKB-KW"/>
</dbReference>
<evidence type="ECO:0000256" key="3">
    <source>
        <dbReference type="ARBA" id="ARBA00022679"/>
    </source>
</evidence>
<feature type="region of interest" description="Disordered" evidence="5">
    <location>
        <begin position="1"/>
        <end position="21"/>
    </location>
</feature>
<name>A0A154VU84_9PROT</name>
<evidence type="ECO:0008006" key="8">
    <source>
        <dbReference type="Google" id="ProtNLM"/>
    </source>
</evidence>
<dbReference type="PANTHER" id="PTHR43591">
    <property type="entry name" value="METHYLTRANSFERASE"/>
    <property type="match status" value="1"/>
</dbReference>
<keyword evidence="1" id="KW-0474">Menaquinone biosynthesis</keyword>
<proteinExistence type="predicted"/>
<dbReference type="InterPro" id="IPR004033">
    <property type="entry name" value="UbiE/COQ5_MeTrFase"/>
</dbReference>
<keyword evidence="3" id="KW-0808">Transferase</keyword>
<keyword evidence="2" id="KW-0489">Methyltransferase</keyword>
<dbReference type="CDD" id="cd02440">
    <property type="entry name" value="AdoMet_MTases"/>
    <property type="match status" value="1"/>
</dbReference>
<organism evidence="6 7">
    <name type="scientific">Oceanibaculum pacificum</name>
    <dbReference type="NCBI Taxonomy" id="580166"/>
    <lineage>
        <taxon>Bacteria</taxon>
        <taxon>Pseudomonadati</taxon>
        <taxon>Pseudomonadota</taxon>
        <taxon>Alphaproteobacteria</taxon>
        <taxon>Rhodospirillales</taxon>
        <taxon>Oceanibaculaceae</taxon>
        <taxon>Oceanibaculum</taxon>
    </lineage>
</organism>
<sequence>MVQRSADSFKQWQKQAWTERGEGWDRRADELEEMSRRFNDPLLDLAGLEPGMIVLDLASGAGEPALSAAKRVGPGGQVLATDLAPAMMAGIRRRAKAAGLSNIGFEIADAEALPFPDASFDRVTCRFGLMFFPDPLKALRESLRVLKPGGRAAFMVWGPLADNALFAVTLEAAIETLIPHERASDERDFLALPFIQGEAGAVQRLMHQAGFANVREEALQTARKAPGDKPFWRANLDMMLGRRYAEATDAQKQALETAIRRRLEPYREGDDYRLPVHVRYAAGDKRQN</sequence>
<dbReference type="AlphaFoldDB" id="A0A154VU84"/>
<comment type="caution">
    <text evidence="6">The sequence shown here is derived from an EMBL/GenBank/DDBJ whole genome shotgun (WGS) entry which is preliminary data.</text>
</comment>